<keyword evidence="7" id="KW-0804">Transcription</keyword>
<keyword evidence="8" id="KW-0539">Nucleus</keyword>
<dbReference type="PANTHER" id="PTHR40468:SF1">
    <property type="entry name" value="TOPOISOMERASE I DAMAGE AFFECTED PROTEIN 11"/>
    <property type="match status" value="1"/>
</dbReference>
<evidence type="ECO:0000256" key="3">
    <source>
        <dbReference type="ARBA" id="ARBA00006922"/>
    </source>
</evidence>
<dbReference type="GO" id="GO:0005634">
    <property type="term" value="C:nucleus"/>
    <property type="evidence" value="ECO:0007669"/>
    <property type="project" value="UniProtKB-SubCell"/>
</dbReference>
<evidence type="ECO:0000256" key="5">
    <source>
        <dbReference type="ARBA" id="ARBA00022491"/>
    </source>
</evidence>
<dbReference type="Pfam" id="PF08528">
    <property type="entry name" value="Whi5"/>
    <property type="match status" value="1"/>
</dbReference>
<feature type="compositionally biased region" description="Low complexity" evidence="9">
    <location>
        <begin position="184"/>
        <end position="201"/>
    </location>
</feature>
<evidence type="ECO:0000313" key="11">
    <source>
        <dbReference type="Proteomes" id="UP000095023"/>
    </source>
</evidence>
<protein>
    <submittedName>
        <fullName evidence="10">Uncharacterized protein</fullName>
    </submittedName>
</protein>
<dbReference type="AlphaFoldDB" id="A0A1E4T9J6"/>
<accession>A0A1E4T9J6</accession>
<evidence type="ECO:0000256" key="9">
    <source>
        <dbReference type="SAM" id="MobiDB-lite"/>
    </source>
</evidence>
<comment type="subcellular location">
    <subcellularLocation>
        <location evidence="2">Cytoplasm</location>
    </subcellularLocation>
    <subcellularLocation>
        <location evidence="1">Nucleus</location>
    </subcellularLocation>
</comment>
<dbReference type="InterPro" id="IPR013734">
    <property type="entry name" value="TF_Nrm1/Whi5"/>
</dbReference>
<dbReference type="OrthoDB" id="2163387at2759"/>
<keyword evidence="5" id="KW-0678">Repressor</keyword>
<feature type="region of interest" description="Disordered" evidence="9">
    <location>
        <begin position="216"/>
        <end position="244"/>
    </location>
</feature>
<comment type="similarity">
    <text evidence="3">Belongs to the WHI5/NRM1 family.</text>
</comment>
<evidence type="ECO:0000256" key="4">
    <source>
        <dbReference type="ARBA" id="ARBA00022490"/>
    </source>
</evidence>
<evidence type="ECO:0000256" key="2">
    <source>
        <dbReference type="ARBA" id="ARBA00004496"/>
    </source>
</evidence>
<organism evidence="10 11">
    <name type="scientific">Tortispora caseinolytica NRRL Y-17796</name>
    <dbReference type="NCBI Taxonomy" id="767744"/>
    <lineage>
        <taxon>Eukaryota</taxon>
        <taxon>Fungi</taxon>
        <taxon>Dikarya</taxon>
        <taxon>Ascomycota</taxon>
        <taxon>Saccharomycotina</taxon>
        <taxon>Trigonopsidomycetes</taxon>
        <taxon>Trigonopsidales</taxon>
        <taxon>Trigonopsidaceae</taxon>
        <taxon>Tortispora</taxon>
    </lineage>
</organism>
<feature type="region of interest" description="Disordered" evidence="9">
    <location>
        <begin position="159"/>
        <end position="203"/>
    </location>
</feature>
<dbReference type="Proteomes" id="UP000095023">
    <property type="component" value="Unassembled WGS sequence"/>
</dbReference>
<evidence type="ECO:0000313" key="10">
    <source>
        <dbReference type="EMBL" id="ODV88414.1"/>
    </source>
</evidence>
<evidence type="ECO:0000256" key="1">
    <source>
        <dbReference type="ARBA" id="ARBA00004123"/>
    </source>
</evidence>
<feature type="compositionally biased region" description="Polar residues" evidence="9">
    <location>
        <begin position="159"/>
        <end position="173"/>
    </location>
</feature>
<keyword evidence="4" id="KW-0963">Cytoplasm</keyword>
<proteinExistence type="inferred from homology"/>
<name>A0A1E4T9J6_9ASCO</name>
<evidence type="ECO:0000256" key="8">
    <source>
        <dbReference type="ARBA" id="ARBA00023242"/>
    </source>
</evidence>
<feature type="compositionally biased region" description="Polar residues" evidence="9">
    <location>
        <begin position="216"/>
        <end position="232"/>
    </location>
</feature>
<reference evidence="11" key="1">
    <citation type="submission" date="2016-02" db="EMBL/GenBank/DDBJ databases">
        <title>Comparative genomics of biotechnologically important yeasts.</title>
        <authorList>
            <consortium name="DOE Joint Genome Institute"/>
            <person name="Riley R."/>
            <person name="Haridas S."/>
            <person name="Wolfe K.H."/>
            <person name="Lopes M.R."/>
            <person name="Hittinger C.T."/>
            <person name="Goker M."/>
            <person name="Salamov A."/>
            <person name="Wisecaver J."/>
            <person name="Long T.M."/>
            <person name="Aerts A.L."/>
            <person name="Barry K."/>
            <person name="Choi C."/>
            <person name="Clum A."/>
            <person name="Coughlan A.Y."/>
            <person name="Deshpande S."/>
            <person name="Douglass A.P."/>
            <person name="Hanson S.J."/>
            <person name="Klenk H.-P."/>
            <person name="Labutti K."/>
            <person name="Lapidus A."/>
            <person name="Lindquist E."/>
            <person name="Lipzen A."/>
            <person name="Meier-Kolthoff J.P."/>
            <person name="Ohm R.A."/>
            <person name="Otillar R.P."/>
            <person name="Pangilinan J."/>
            <person name="Peng Y."/>
            <person name="Rokas A."/>
            <person name="Rosa C.A."/>
            <person name="Scheuner C."/>
            <person name="Sibirny A.A."/>
            <person name="Slot J.C."/>
            <person name="Stielow J.B."/>
            <person name="Sun H."/>
            <person name="Kurtzman C.P."/>
            <person name="Blackwell M."/>
            <person name="Jeffries T.W."/>
            <person name="Grigoriev I.V."/>
        </authorList>
    </citation>
    <scope>NUCLEOTIDE SEQUENCE [LARGE SCALE GENOMIC DNA]</scope>
    <source>
        <strain evidence="11">NRRL Y-17796</strain>
    </source>
</reference>
<gene>
    <name evidence="10" type="ORF">CANCADRAFT_4551</name>
</gene>
<feature type="compositionally biased region" description="Basic residues" evidence="9">
    <location>
        <begin position="235"/>
        <end position="244"/>
    </location>
</feature>
<evidence type="ECO:0000256" key="7">
    <source>
        <dbReference type="ARBA" id="ARBA00023163"/>
    </source>
</evidence>
<keyword evidence="11" id="KW-1185">Reference proteome</keyword>
<dbReference type="PANTHER" id="PTHR40468">
    <property type="entry name" value="YALI0A15257P"/>
    <property type="match status" value="1"/>
</dbReference>
<dbReference type="EMBL" id="KV453844">
    <property type="protein sequence ID" value="ODV88414.1"/>
    <property type="molecule type" value="Genomic_DNA"/>
</dbReference>
<keyword evidence="6" id="KW-0805">Transcription regulation</keyword>
<dbReference type="GO" id="GO:0005737">
    <property type="term" value="C:cytoplasm"/>
    <property type="evidence" value="ECO:0007669"/>
    <property type="project" value="UniProtKB-SubCell"/>
</dbReference>
<sequence>MSGVLYNEADTKLAEKVLRRAEISRITRQLKTRLALASFKTKRGWEDLSLESIEPKIYAESSKQSLKEGQAVFPRSTRNNARKRMRTLSEVAEPTFAIPELIDRTNLSSPLRRIDWGDNSMIMEPMHHHEPQTPHTPRKTNQEDEGADLLLYLATSPSPASRSRFDVTQTPDSISRRLKFSNTSDPMSSLSGSASSLKVPSTPSHFNISEFVNMCTPSPAQGTWTGGNTLDTPSKRFRTPGKDQ</sequence>
<evidence type="ECO:0000256" key="6">
    <source>
        <dbReference type="ARBA" id="ARBA00023015"/>
    </source>
</evidence>